<dbReference type="SUPFAM" id="SSF46894">
    <property type="entry name" value="C-terminal effector domain of the bipartite response regulators"/>
    <property type="match status" value="1"/>
</dbReference>
<dbReference type="EMBL" id="CP054929">
    <property type="protein sequence ID" value="QKW49763.1"/>
    <property type="molecule type" value="Genomic_DNA"/>
</dbReference>
<dbReference type="SMART" id="SM00421">
    <property type="entry name" value="HTH_LUXR"/>
    <property type="match status" value="1"/>
</dbReference>
<name>A0A7H8N5X3_9ACTN</name>
<dbReference type="Proteomes" id="UP000509303">
    <property type="component" value="Chromosome"/>
</dbReference>
<dbReference type="GO" id="GO:0006355">
    <property type="term" value="P:regulation of DNA-templated transcription"/>
    <property type="evidence" value="ECO:0007669"/>
    <property type="project" value="InterPro"/>
</dbReference>
<protein>
    <recommendedName>
        <fullName evidence="1">HTH luxR-type domain-containing protein</fullName>
    </recommendedName>
</protein>
<proteinExistence type="predicted"/>
<dbReference type="InterPro" id="IPR002831">
    <property type="entry name" value="Tscrpt_reg_TrmB_N"/>
</dbReference>
<dbReference type="InterPro" id="IPR051797">
    <property type="entry name" value="TrmB-like"/>
</dbReference>
<dbReference type="Pfam" id="PF01978">
    <property type="entry name" value="TrmB"/>
    <property type="match status" value="1"/>
</dbReference>
<dbReference type="PANTHER" id="PTHR34293">
    <property type="entry name" value="HTH-TYPE TRANSCRIPTIONAL REGULATOR TRMBL2"/>
    <property type="match status" value="1"/>
</dbReference>
<evidence type="ECO:0000313" key="2">
    <source>
        <dbReference type="EMBL" id="QKW49763.1"/>
    </source>
</evidence>
<accession>A0A7H8N5X3</accession>
<evidence type="ECO:0000313" key="3">
    <source>
        <dbReference type="Proteomes" id="UP000509303"/>
    </source>
</evidence>
<dbReference type="InterPro" id="IPR036390">
    <property type="entry name" value="WH_DNA-bd_sf"/>
</dbReference>
<gene>
    <name evidence="2" type="ORF">HUT08_09580</name>
</gene>
<dbReference type="InterPro" id="IPR011991">
    <property type="entry name" value="ArsR-like_HTH"/>
</dbReference>
<feature type="domain" description="HTH luxR-type" evidence="1">
    <location>
        <begin position="259"/>
        <end position="316"/>
    </location>
</feature>
<evidence type="ECO:0000259" key="1">
    <source>
        <dbReference type="SMART" id="SM00421"/>
    </source>
</evidence>
<sequence length="322" mass="34954">MPDALLEPVGLGATESALYLRVLSTPRCTTTQLADAVGATPAQVRPALRRLVESGLIARIGGRPARYTAAPPGAAFDALAERRQQELEELRGHLRELAVRYQGATASSPGDLIELVEGPLAMRDRVEQLQLGAEREMLVVDCPPYFSATTNENPIEDQLLRRGVECRVIYDAAALEMPGRMEFVWSCVAKGEQARSLPAARLKMLIADRASAVIPLVLEASESSAAIVVRPSPLLTAIVTCFDLMWERAAPIGVSAPPDSPLDERDRELLSMLASGMKDASIMRTLGITQRTMTRRVAQLMALMGAQTRFQAGLQAARRGWL</sequence>
<organism evidence="2 3">
    <name type="scientific">Streptomyces buecherae</name>
    <dbReference type="NCBI Taxonomy" id="2763006"/>
    <lineage>
        <taxon>Bacteria</taxon>
        <taxon>Bacillati</taxon>
        <taxon>Actinomycetota</taxon>
        <taxon>Actinomycetes</taxon>
        <taxon>Kitasatosporales</taxon>
        <taxon>Streptomycetaceae</taxon>
        <taxon>Streptomyces</taxon>
    </lineage>
</organism>
<dbReference type="InterPro" id="IPR016032">
    <property type="entry name" value="Sig_transdc_resp-reg_C-effctor"/>
</dbReference>
<dbReference type="InterPro" id="IPR000792">
    <property type="entry name" value="Tscrpt_reg_LuxR_C"/>
</dbReference>
<reference evidence="2 3" key="1">
    <citation type="submission" date="2020-06" db="EMBL/GenBank/DDBJ databases">
        <title>Genome mining for natural products.</title>
        <authorList>
            <person name="Zhang B."/>
            <person name="Shi J."/>
            <person name="Ge H."/>
        </authorList>
    </citation>
    <scope>NUCLEOTIDE SEQUENCE [LARGE SCALE GENOMIC DNA]</scope>
    <source>
        <strain evidence="2 3">NA00687</strain>
    </source>
</reference>
<dbReference type="GO" id="GO:0003677">
    <property type="term" value="F:DNA binding"/>
    <property type="evidence" value="ECO:0007669"/>
    <property type="project" value="InterPro"/>
</dbReference>
<dbReference type="RefSeq" id="WP_176161497.1">
    <property type="nucleotide sequence ID" value="NZ_CP054929.1"/>
</dbReference>
<dbReference type="CDD" id="cd00090">
    <property type="entry name" value="HTH_ARSR"/>
    <property type="match status" value="1"/>
</dbReference>
<dbReference type="SUPFAM" id="SSF46785">
    <property type="entry name" value="Winged helix' DNA-binding domain"/>
    <property type="match status" value="1"/>
</dbReference>
<keyword evidence="3" id="KW-1185">Reference proteome</keyword>
<dbReference type="PANTHER" id="PTHR34293:SF1">
    <property type="entry name" value="HTH-TYPE TRANSCRIPTIONAL REGULATOR TRMBL2"/>
    <property type="match status" value="1"/>
</dbReference>
<dbReference type="Gene3D" id="1.10.10.10">
    <property type="entry name" value="Winged helix-like DNA-binding domain superfamily/Winged helix DNA-binding domain"/>
    <property type="match status" value="2"/>
</dbReference>
<dbReference type="AlphaFoldDB" id="A0A7H8N5X3"/>
<dbReference type="InterPro" id="IPR036388">
    <property type="entry name" value="WH-like_DNA-bd_sf"/>
</dbReference>